<dbReference type="Pfam" id="PF02720">
    <property type="entry name" value="DUF222"/>
    <property type="match status" value="1"/>
</dbReference>
<dbReference type="EMBL" id="FOSW01000006">
    <property type="protein sequence ID" value="SFL10958.1"/>
    <property type="molecule type" value="Genomic_DNA"/>
</dbReference>
<feature type="region of interest" description="Disordered" evidence="1">
    <location>
        <begin position="31"/>
        <end position="50"/>
    </location>
</feature>
<dbReference type="STRING" id="504800.SAMN04488085_106270"/>
<evidence type="ECO:0000259" key="2">
    <source>
        <dbReference type="Pfam" id="PF02720"/>
    </source>
</evidence>
<feature type="domain" description="DUF222" evidence="2">
    <location>
        <begin position="128"/>
        <end position="289"/>
    </location>
</feature>
<evidence type="ECO:0000256" key="1">
    <source>
        <dbReference type="SAM" id="MobiDB-lite"/>
    </source>
</evidence>
<dbReference type="RefSeq" id="WP_245753609.1">
    <property type="nucleotide sequence ID" value="NZ_FOSW01000006.1"/>
</dbReference>
<dbReference type="AlphaFoldDB" id="A0A1I4EZ20"/>
<dbReference type="Proteomes" id="UP000199152">
    <property type="component" value="Unassembled WGS sequence"/>
</dbReference>
<name>A0A1I4EZ20_9ACTN</name>
<keyword evidence="4" id="KW-1185">Reference proteome</keyword>
<dbReference type="InParanoid" id="A0A1I4EZ20"/>
<organism evidence="3 4">
    <name type="scientific">Geodermatophilus ruber</name>
    <dbReference type="NCBI Taxonomy" id="504800"/>
    <lineage>
        <taxon>Bacteria</taxon>
        <taxon>Bacillati</taxon>
        <taxon>Actinomycetota</taxon>
        <taxon>Actinomycetes</taxon>
        <taxon>Geodermatophilales</taxon>
        <taxon>Geodermatophilaceae</taxon>
        <taxon>Geodermatophilus</taxon>
    </lineage>
</organism>
<proteinExistence type="predicted"/>
<protein>
    <recommendedName>
        <fullName evidence="2">DUF222 domain-containing protein</fullName>
    </recommendedName>
</protein>
<gene>
    <name evidence="3" type="ORF">SAMN04488085_106270</name>
</gene>
<evidence type="ECO:0000313" key="3">
    <source>
        <dbReference type="EMBL" id="SFL10958.1"/>
    </source>
</evidence>
<dbReference type="InterPro" id="IPR003870">
    <property type="entry name" value="DUF222"/>
</dbReference>
<sequence length="290" mass="30653">MLEGSSVESCVRGWLLGARRSVGRAHRFRTPLKLPADPPRFRDAGMEEQPPTPLARLLEEGAAQLDRAEHAHRAAGRAAAGRFRALAAFARCRPAGSLDRMPGERGAASAASRAARPAVLTNVSEWAVDEVAVRLRLTAHAAQALLEQAVILDEQLPATLAALEAGRLGERHAAVLADLLPLLADPAVRAAVEAGLLARLGSKTPPQLREATRRAVLRADPNAALRRAAAALRERGVRLHPGQDCMATLAAVLPAPVARACHAALEQYAAACAVAGDERTQQARMADCLT</sequence>
<evidence type="ECO:0000313" key="4">
    <source>
        <dbReference type="Proteomes" id="UP000199152"/>
    </source>
</evidence>
<feature type="non-terminal residue" evidence="3">
    <location>
        <position position="290"/>
    </location>
</feature>
<reference evidence="3 4" key="1">
    <citation type="submission" date="2016-10" db="EMBL/GenBank/DDBJ databases">
        <authorList>
            <person name="de Groot N.N."/>
        </authorList>
    </citation>
    <scope>NUCLEOTIDE SEQUENCE [LARGE SCALE GENOMIC DNA]</scope>
    <source>
        <strain evidence="3 4">DSM 45317</strain>
    </source>
</reference>
<accession>A0A1I4EZ20</accession>